<sequence length="221" mass="25045">MTNDTDDVTGDASLIIYQILQTFPDRSYVEAKGDIPDDDEIIEFIHTDHFRTARMNFANWVLFEGAAARSSDSKENAVASHQAQSFRLGAIVFAATSLEAAINYYAKKHTIRFSRDYEKTMSTLAKWQIYPEQVSGQHLADHILGHVKRIFQLRDRIVHPKPSWTSIAKLQQIPLFGPSQGAFMMNIASDAMVSLFPDEDTSFVGDKFPNAHDWEKNCFIP</sequence>
<dbReference type="AlphaFoldDB" id="A0A5C5YAV3"/>
<accession>A0A5C5YAV3</accession>
<gene>
    <name evidence="1" type="ORF">Pan14r_44160</name>
</gene>
<dbReference type="EMBL" id="SJPL01000001">
    <property type="protein sequence ID" value="TWT72099.1"/>
    <property type="molecule type" value="Genomic_DNA"/>
</dbReference>
<dbReference type="OrthoDB" id="9873640at2"/>
<name>A0A5C5YAV3_9PLAN</name>
<evidence type="ECO:0000313" key="2">
    <source>
        <dbReference type="Proteomes" id="UP000317238"/>
    </source>
</evidence>
<dbReference type="Proteomes" id="UP000317238">
    <property type="component" value="Unassembled WGS sequence"/>
</dbReference>
<reference evidence="1 2" key="1">
    <citation type="submission" date="2019-02" db="EMBL/GenBank/DDBJ databases">
        <title>Deep-cultivation of Planctomycetes and their phenomic and genomic characterization uncovers novel biology.</title>
        <authorList>
            <person name="Wiegand S."/>
            <person name="Jogler M."/>
            <person name="Boedeker C."/>
            <person name="Pinto D."/>
            <person name="Vollmers J."/>
            <person name="Rivas-Marin E."/>
            <person name="Kohn T."/>
            <person name="Peeters S.H."/>
            <person name="Heuer A."/>
            <person name="Rast P."/>
            <person name="Oberbeckmann S."/>
            <person name="Bunk B."/>
            <person name="Jeske O."/>
            <person name="Meyerdierks A."/>
            <person name="Storesund J.E."/>
            <person name="Kallscheuer N."/>
            <person name="Luecker S."/>
            <person name="Lage O.M."/>
            <person name="Pohl T."/>
            <person name="Merkel B.J."/>
            <person name="Hornburger P."/>
            <person name="Mueller R.-W."/>
            <person name="Bruemmer F."/>
            <person name="Labrenz M."/>
            <person name="Spormann A.M."/>
            <person name="Op Den Camp H."/>
            <person name="Overmann J."/>
            <person name="Amann R."/>
            <person name="Jetten M.S.M."/>
            <person name="Mascher T."/>
            <person name="Medema M.H."/>
            <person name="Devos D.P."/>
            <person name="Kaster A.-K."/>
            <person name="Ovreas L."/>
            <person name="Rohde M."/>
            <person name="Galperin M.Y."/>
            <person name="Jogler C."/>
        </authorList>
    </citation>
    <scope>NUCLEOTIDE SEQUENCE [LARGE SCALE GENOMIC DNA]</scope>
    <source>
        <strain evidence="1 2">Pan14r</strain>
    </source>
</reference>
<keyword evidence="2" id="KW-1185">Reference proteome</keyword>
<proteinExistence type="predicted"/>
<evidence type="ECO:0008006" key="3">
    <source>
        <dbReference type="Google" id="ProtNLM"/>
    </source>
</evidence>
<comment type="caution">
    <text evidence="1">The sequence shown here is derived from an EMBL/GenBank/DDBJ whole genome shotgun (WGS) entry which is preliminary data.</text>
</comment>
<dbReference type="RefSeq" id="WP_146440163.1">
    <property type="nucleotide sequence ID" value="NZ_SJPL01000001.1"/>
</dbReference>
<evidence type="ECO:0000313" key="1">
    <source>
        <dbReference type="EMBL" id="TWT72099.1"/>
    </source>
</evidence>
<organism evidence="1 2">
    <name type="scientific">Crateriforma conspicua</name>
    <dbReference type="NCBI Taxonomy" id="2527996"/>
    <lineage>
        <taxon>Bacteria</taxon>
        <taxon>Pseudomonadati</taxon>
        <taxon>Planctomycetota</taxon>
        <taxon>Planctomycetia</taxon>
        <taxon>Planctomycetales</taxon>
        <taxon>Planctomycetaceae</taxon>
        <taxon>Crateriforma</taxon>
    </lineage>
</organism>
<protein>
    <recommendedName>
        <fullName evidence="3">HEPN AbiU2-like domain-containing protein</fullName>
    </recommendedName>
</protein>